<keyword evidence="3" id="KW-0677">Repeat</keyword>
<evidence type="ECO:0000259" key="9">
    <source>
        <dbReference type="Pfam" id="PF23559"/>
    </source>
</evidence>
<dbReference type="Pfam" id="PF23598">
    <property type="entry name" value="LRR_14"/>
    <property type="match status" value="1"/>
</dbReference>
<dbReference type="Pfam" id="PF23559">
    <property type="entry name" value="WHD_DRP"/>
    <property type="match status" value="1"/>
</dbReference>
<feature type="domain" description="Disease resistance protein winged helix" evidence="9">
    <location>
        <begin position="442"/>
        <end position="524"/>
    </location>
</feature>
<dbReference type="SUPFAM" id="SSF52058">
    <property type="entry name" value="L domain-like"/>
    <property type="match status" value="1"/>
</dbReference>
<dbReference type="Pfam" id="PF18052">
    <property type="entry name" value="Rx_N"/>
    <property type="match status" value="1"/>
</dbReference>
<proteinExistence type="inferred from homology"/>
<dbReference type="InterPro" id="IPR055414">
    <property type="entry name" value="LRR_R13L4/SHOC2-like"/>
</dbReference>
<dbReference type="Proteomes" id="UP000636709">
    <property type="component" value="Unassembled WGS sequence"/>
</dbReference>
<dbReference type="InterPro" id="IPR038005">
    <property type="entry name" value="RX-like_CC"/>
</dbReference>
<dbReference type="InterPro" id="IPR041118">
    <property type="entry name" value="Rx_N"/>
</dbReference>
<dbReference type="InterPro" id="IPR027417">
    <property type="entry name" value="P-loop_NTPase"/>
</dbReference>
<keyword evidence="5" id="KW-0611">Plant defense</keyword>
<evidence type="ECO:0000256" key="2">
    <source>
        <dbReference type="ARBA" id="ARBA00022614"/>
    </source>
</evidence>
<keyword evidence="4" id="KW-0547">Nucleotide-binding</keyword>
<dbReference type="GO" id="GO:0000166">
    <property type="term" value="F:nucleotide binding"/>
    <property type="evidence" value="ECO:0007669"/>
    <property type="project" value="UniProtKB-KW"/>
</dbReference>
<dbReference type="PANTHER" id="PTHR23155">
    <property type="entry name" value="DISEASE RESISTANCE PROTEIN RP"/>
    <property type="match status" value="1"/>
</dbReference>
<dbReference type="AlphaFoldDB" id="A0A835E5Z2"/>
<feature type="domain" description="Disease resistance N-terminal" evidence="8">
    <location>
        <begin position="6"/>
        <end position="85"/>
    </location>
</feature>
<comment type="caution">
    <text evidence="11">The sequence shown here is derived from an EMBL/GenBank/DDBJ whole genome shotgun (WGS) entry which is preliminary data.</text>
</comment>
<dbReference type="InterPro" id="IPR058922">
    <property type="entry name" value="WHD_DRP"/>
</dbReference>
<organism evidence="11 12">
    <name type="scientific">Digitaria exilis</name>
    <dbReference type="NCBI Taxonomy" id="1010633"/>
    <lineage>
        <taxon>Eukaryota</taxon>
        <taxon>Viridiplantae</taxon>
        <taxon>Streptophyta</taxon>
        <taxon>Embryophyta</taxon>
        <taxon>Tracheophyta</taxon>
        <taxon>Spermatophyta</taxon>
        <taxon>Magnoliopsida</taxon>
        <taxon>Liliopsida</taxon>
        <taxon>Poales</taxon>
        <taxon>Poaceae</taxon>
        <taxon>PACMAD clade</taxon>
        <taxon>Panicoideae</taxon>
        <taxon>Panicodae</taxon>
        <taxon>Paniceae</taxon>
        <taxon>Anthephorinae</taxon>
        <taxon>Digitaria</taxon>
    </lineage>
</organism>
<dbReference type="Gene3D" id="1.10.10.10">
    <property type="entry name" value="Winged helix-like DNA-binding domain superfamily/Winged helix DNA-binding domain"/>
    <property type="match status" value="1"/>
</dbReference>
<dbReference type="GO" id="GO:0098542">
    <property type="term" value="P:defense response to other organism"/>
    <property type="evidence" value="ECO:0007669"/>
    <property type="project" value="TreeGrafter"/>
</dbReference>
<reference evidence="11" key="1">
    <citation type="submission" date="2020-07" db="EMBL/GenBank/DDBJ databases">
        <title>Genome sequence and genetic diversity analysis of an under-domesticated orphan crop, white fonio (Digitaria exilis).</title>
        <authorList>
            <person name="Bennetzen J.L."/>
            <person name="Chen S."/>
            <person name="Ma X."/>
            <person name="Wang X."/>
            <person name="Yssel A.E.J."/>
            <person name="Chaluvadi S.R."/>
            <person name="Johnson M."/>
            <person name="Gangashetty P."/>
            <person name="Hamidou F."/>
            <person name="Sanogo M.D."/>
            <person name="Zwaenepoel A."/>
            <person name="Wallace J."/>
            <person name="Van De Peer Y."/>
            <person name="Van Deynze A."/>
        </authorList>
    </citation>
    <scope>NUCLEOTIDE SEQUENCE</scope>
    <source>
        <tissue evidence="11">Leaves</tissue>
    </source>
</reference>
<dbReference type="PANTHER" id="PTHR23155:SF1062">
    <property type="entry name" value="OS11G0579400 PROTEIN"/>
    <property type="match status" value="1"/>
</dbReference>
<dbReference type="EMBL" id="JACEFO010002324">
    <property type="protein sequence ID" value="KAF8665969.1"/>
    <property type="molecule type" value="Genomic_DNA"/>
</dbReference>
<evidence type="ECO:0008006" key="13">
    <source>
        <dbReference type="Google" id="ProtNLM"/>
    </source>
</evidence>
<dbReference type="InterPro" id="IPR032675">
    <property type="entry name" value="LRR_dom_sf"/>
</dbReference>
<dbReference type="CDD" id="cd14798">
    <property type="entry name" value="RX-CC_like"/>
    <property type="match status" value="1"/>
</dbReference>
<dbReference type="SUPFAM" id="SSF52540">
    <property type="entry name" value="P-loop containing nucleoside triphosphate hydrolases"/>
    <property type="match status" value="1"/>
</dbReference>
<evidence type="ECO:0000313" key="11">
    <source>
        <dbReference type="EMBL" id="KAF8665969.1"/>
    </source>
</evidence>
<evidence type="ECO:0000256" key="4">
    <source>
        <dbReference type="ARBA" id="ARBA00022741"/>
    </source>
</evidence>
<name>A0A835E5Z2_9POAL</name>
<evidence type="ECO:0000256" key="3">
    <source>
        <dbReference type="ARBA" id="ARBA00022737"/>
    </source>
</evidence>
<dbReference type="Gene3D" id="3.80.10.10">
    <property type="entry name" value="Ribonuclease Inhibitor"/>
    <property type="match status" value="1"/>
</dbReference>
<dbReference type="Gene3D" id="1.20.5.4130">
    <property type="match status" value="1"/>
</dbReference>
<dbReference type="OrthoDB" id="591753at2759"/>
<evidence type="ECO:0000256" key="5">
    <source>
        <dbReference type="ARBA" id="ARBA00022821"/>
    </source>
</evidence>
<accession>A0A835E5Z2</accession>
<evidence type="ECO:0000259" key="10">
    <source>
        <dbReference type="Pfam" id="PF23598"/>
    </source>
</evidence>
<dbReference type="InterPro" id="IPR044974">
    <property type="entry name" value="Disease_R_plants"/>
</dbReference>
<sequence>MDAQGALNSLLGRLTTVLADEAQLLGGIRGDVEFIKDEMESMNGLLLHLSTARHRDHQVRAWMQQVVALTRDSGGNIELYVHYVGGDRPGGKGFLGYICQIPRLVLTIPIRHRIAMRIRELKARAHDVGERRLRYGVTIPPTQLDYNGPAADDRLAPQPGSPEEDDDLRKRELLDSLPNTIEEGTKEVLMWLLEEEAKDGENWPRAIIIEAGSGPLEPTTTAMMVYNHPSLLSSFHVRAWVDFGGLNKTVNEVCSDILEQLVPTLGEPPEMFSDIWDNLSPLGKVTALLAGTKFIIVLANAQYSEVILSLISGFWQHDCTPGSALIATRDDDKRFNGLDGIFKSLNLYRFYFECLDRRAFAVACRYGRPIIPNILKQCGFDALAAHLFLRHLYASIYWSQEQMNNLERDLDNHVFGGTQTMLRFCFDDLPGHYKSCLLYLTIFPQCQRIGRTSLLRRWVAEGLITDRNTLRSKGNGRPGMTTLGDEAERIFDSLVIRGFLHPEETSATGKIKTFTVPSFVHNFIAGDLSFADTCLPPDLAYRLSINCAIKLHEASCSNNDRPFDGILHLLQSITGSFQWQLLKVLDLEGCRGLKKKHMKNICKILLLKFLSLRDTDVTELPKQIGKLQCLETLDIRQTTVQKLPTRSVMLQMLKHLLAGQKESSINDLNKSSGLHLPRGIQRMKKLQVLSCVEVSNNDNLNDLGHLLELRKLGVILEDEKDGLSLLFQQIEKLHGYLRSLSIQIKQPGGINTPNVEAAATLVTPPILLQSLKISGITSGLPHWIVELDQLEEITLSKTRLGHGAKCILGRLRILRCHKLLQESYAECNINFEAGEFQNLRSLEVVNSGITNMHFHNGTAPKLMVIYWSFTAMDALSGLEHLPKLKKLELSGYCNLDAVRELIERHPNHPDLKHTTPDQPQE</sequence>
<comment type="similarity">
    <text evidence="1">Belongs to the disease resistance NB-LRR family.</text>
</comment>
<evidence type="ECO:0000259" key="8">
    <source>
        <dbReference type="Pfam" id="PF18052"/>
    </source>
</evidence>
<gene>
    <name evidence="11" type="ORF">HU200_054056</name>
</gene>
<evidence type="ECO:0000313" key="12">
    <source>
        <dbReference type="Proteomes" id="UP000636709"/>
    </source>
</evidence>
<evidence type="ECO:0000256" key="6">
    <source>
        <dbReference type="ARBA" id="ARBA00023054"/>
    </source>
</evidence>
<evidence type="ECO:0000256" key="7">
    <source>
        <dbReference type="SAM" id="MobiDB-lite"/>
    </source>
</evidence>
<protein>
    <recommendedName>
        <fullName evidence="13">Rx N-terminal domain-containing protein</fullName>
    </recommendedName>
</protein>
<evidence type="ECO:0000256" key="1">
    <source>
        <dbReference type="ARBA" id="ARBA00008894"/>
    </source>
</evidence>
<dbReference type="InterPro" id="IPR036388">
    <property type="entry name" value="WH-like_DNA-bd_sf"/>
</dbReference>
<keyword evidence="2" id="KW-0433">Leucine-rich repeat</keyword>
<keyword evidence="6" id="KW-0175">Coiled coil</keyword>
<keyword evidence="12" id="KW-1185">Reference proteome</keyword>
<feature type="domain" description="Disease resistance R13L4/SHOC-2-like LRR" evidence="10">
    <location>
        <begin position="578"/>
        <end position="910"/>
    </location>
</feature>
<feature type="region of interest" description="Disordered" evidence="7">
    <location>
        <begin position="142"/>
        <end position="168"/>
    </location>
</feature>